<dbReference type="GO" id="GO:0009055">
    <property type="term" value="F:electron transfer activity"/>
    <property type="evidence" value="ECO:0007669"/>
    <property type="project" value="InterPro"/>
</dbReference>
<dbReference type="InterPro" id="IPR034804">
    <property type="entry name" value="SQR/QFR_C/D"/>
</dbReference>
<evidence type="ECO:0000256" key="9">
    <source>
        <dbReference type="SAM" id="Phobius"/>
    </source>
</evidence>
<reference evidence="10" key="1">
    <citation type="submission" date="2023-06" db="EMBL/GenBank/DDBJ databases">
        <title>Genome-scale phylogeny and comparative genomics of the fungal order Sordariales.</title>
        <authorList>
            <consortium name="Lawrence Berkeley National Laboratory"/>
            <person name="Hensen N."/>
            <person name="Bonometti L."/>
            <person name="Westerberg I."/>
            <person name="Brannstrom I.O."/>
            <person name="Guillou S."/>
            <person name="Cros-Aarteil S."/>
            <person name="Calhoun S."/>
            <person name="Haridas S."/>
            <person name="Kuo A."/>
            <person name="Mondo S."/>
            <person name="Pangilinan J."/>
            <person name="Riley R."/>
            <person name="LaButti K."/>
            <person name="Andreopoulos B."/>
            <person name="Lipzen A."/>
            <person name="Chen C."/>
            <person name="Yanf M."/>
            <person name="Daum C."/>
            <person name="Ng V."/>
            <person name="Clum A."/>
            <person name="Steindorff A."/>
            <person name="Ohm R."/>
            <person name="Martin F."/>
            <person name="Silar P."/>
            <person name="Natvig D."/>
            <person name="Lalanne C."/>
            <person name="Gautier V."/>
            <person name="Ament-velasquez S.L."/>
            <person name="Kruys A."/>
            <person name="Hutchinson M.I."/>
            <person name="Powell A.J."/>
            <person name="Barry K."/>
            <person name="Miller A.N."/>
            <person name="Grigoriev I.V."/>
            <person name="Debuchy R."/>
            <person name="Gladieux P."/>
            <person name="Thoren M.H."/>
            <person name="Johannesson H."/>
        </authorList>
    </citation>
    <scope>NUCLEOTIDE SEQUENCE</scope>
    <source>
        <strain evidence="10">SMH2392-1A</strain>
    </source>
</reference>
<dbReference type="InterPro" id="IPR018495">
    <property type="entry name" value="Succ_DH_cyt_bsu_CS"/>
</dbReference>
<dbReference type="RefSeq" id="XP_060300627.1">
    <property type="nucleotide sequence ID" value="XM_060441311.1"/>
</dbReference>
<dbReference type="InterPro" id="IPR014314">
    <property type="entry name" value="Succ_DH_cytb556"/>
</dbReference>
<feature type="transmembrane region" description="Helical" evidence="9">
    <location>
        <begin position="181"/>
        <end position="204"/>
    </location>
</feature>
<evidence type="ECO:0000256" key="6">
    <source>
        <dbReference type="ARBA" id="ARBA00023004"/>
    </source>
</evidence>
<evidence type="ECO:0000313" key="11">
    <source>
        <dbReference type="Proteomes" id="UP001172101"/>
    </source>
</evidence>
<keyword evidence="5 9" id="KW-1133">Transmembrane helix</keyword>
<protein>
    <submittedName>
        <fullName evidence="10">Uncharacterized protein</fullName>
    </submittedName>
</protein>
<dbReference type="GO" id="GO:0006099">
    <property type="term" value="P:tricarboxylic acid cycle"/>
    <property type="evidence" value="ECO:0007669"/>
    <property type="project" value="InterPro"/>
</dbReference>
<dbReference type="GO" id="GO:0016020">
    <property type="term" value="C:membrane"/>
    <property type="evidence" value="ECO:0007669"/>
    <property type="project" value="UniProtKB-SubCell"/>
</dbReference>
<evidence type="ECO:0000256" key="2">
    <source>
        <dbReference type="ARBA" id="ARBA00022617"/>
    </source>
</evidence>
<proteinExistence type="predicted"/>
<keyword evidence="4" id="KW-0479">Metal-binding</keyword>
<evidence type="ECO:0000256" key="8">
    <source>
        <dbReference type="SAM" id="MobiDB-lite"/>
    </source>
</evidence>
<comment type="caution">
    <text evidence="10">The sequence shown here is derived from an EMBL/GenBank/DDBJ whole genome shotgun (WGS) entry which is preliminary data.</text>
</comment>
<dbReference type="CDD" id="cd03499">
    <property type="entry name" value="SQR_TypeC_SdhC"/>
    <property type="match status" value="1"/>
</dbReference>
<dbReference type="Gene3D" id="1.20.1300.10">
    <property type="entry name" value="Fumarate reductase/succinate dehydrogenase, transmembrane subunit"/>
    <property type="match status" value="1"/>
</dbReference>
<dbReference type="EMBL" id="JAUIRO010000002">
    <property type="protein sequence ID" value="KAK0727772.1"/>
    <property type="molecule type" value="Genomic_DNA"/>
</dbReference>
<name>A0AA40B575_9PEZI</name>
<keyword evidence="11" id="KW-1185">Reference proteome</keyword>
<keyword evidence="7 9" id="KW-0472">Membrane</keyword>
<feature type="transmembrane region" description="Helical" evidence="9">
    <location>
        <begin position="216"/>
        <end position="241"/>
    </location>
</feature>
<dbReference type="Pfam" id="PF01127">
    <property type="entry name" value="Sdh_cyt"/>
    <property type="match status" value="1"/>
</dbReference>
<feature type="transmembrane region" description="Helical" evidence="9">
    <location>
        <begin position="262"/>
        <end position="283"/>
    </location>
</feature>
<dbReference type="Proteomes" id="UP001172101">
    <property type="component" value="Unassembled WGS sequence"/>
</dbReference>
<sequence length="285" mass="30944">MCSQPTGPKWSSHVRAANESKLAWSVPQLVHGPFESPALLLAGWAEVSQPWCRDVSDQSTSSPTSQKSARPPASLTNHARPPDRHHCNGTTPRETMIAQRVGTTALRRVAAKPNAFFTADVARMGVLAGSLHKATQTRLVATQKLTSADAHDILNKQRLQRPVSPHLGIYDKQQTWFGGSVWTRLTGMGFSGGLYVFATAYLAAPLLGWHLESASIAAAVGALPLAVKGGLKFIVAWPFVFHCVNGVRHLCYDMAVGFKRKTIVQTGWYIWGASLVGGLYLAFFL</sequence>
<evidence type="ECO:0000256" key="5">
    <source>
        <dbReference type="ARBA" id="ARBA00022989"/>
    </source>
</evidence>
<dbReference type="GO" id="GO:0046872">
    <property type="term" value="F:metal ion binding"/>
    <property type="evidence" value="ECO:0007669"/>
    <property type="project" value="UniProtKB-KW"/>
</dbReference>
<keyword evidence="6" id="KW-0408">Iron</keyword>
<dbReference type="GO" id="GO:0006121">
    <property type="term" value="P:mitochondrial electron transport, succinate to ubiquinone"/>
    <property type="evidence" value="ECO:0007669"/>
    <property type="project" value="TreeGrafter"/>
</dbReference>
<dbReference type="PANTHER" id="PTHR10978">
    <property type="entry name" value="SUCCINATE DEHYDROGENASE CYTOCHROME B560 SUBUNIT"/>
    <property type="match status" value="1"/>
</dbReference>
<dbReference type="PROSITE" id="PS01001">
    <property type="entry name" value="SDH_CYT_2"/>
    <property type="match status" value="1"/>
</dbReference>
<dbReference type="SUPFAM" id="SSF81343">
    <property type="entry name" value="Fumarate reductase respiratory complex transmembrane subunits"/>
    <property type="match status" value="1"/>
</dbReference>
<dbReference type="PANTHER" id="PTHR10978:SF5">
    <property type="entry name" value="SUCCINATE DEHYDROGENASE CYTOCHROME B560 SUBUNIT, MITOCHONDRIAL"/>
    <property type="match status" value="1"/>
</dbReference>
<keyword evidence="3 9" id="KW-0812">Transmembrane</keyword>
<evidence type="ECO:0000256" key="7">
    <source>
        <dbReference type="ARBA" id="ARBA00023136"/>
    </source>
</evidence>
<dbReference type="InterPro" id="IPR000701">
    <property type="entry name" value="SuccDH_FuR_B_TM-su"/>
</dbReference>
<gene>
    <name evidence="10" type="ORF">B0T26DRAFT_695679</name>
</gene>
<dbReference type="GO" id="GO:0005739">
    <property type="term" value="C:mitochondrion"/>
    <property type="evidence" value="ECO:0007669"/>
    <property type="project" value="GOC"/>
</dbReference>
<evidence type="ECO:0000256" key="4">
    <source>
        <dbReference type="ARBA" id="ARBA00022723"/>
    </source>
</evidence>
<evidence type="ECO:0000256" key="1">
    <source>
        <dbReference type="ARBA" id="ARBA00004141"/>
    </source>
</evidence>
<organism evidence="10 11">
    <name type="scientific">Lasiosphaeria miniovina</name>
    <dbReference type="NCBI Taxonomy" id="1954250"/>
    <lineage>
        <taxon>Eukaryota</taxon>
        <taxon>Fungi</taxon>
        <taxon>Dikarya</taxon>
        <taxon>Ascomycota</taxon>
        <taxon>Pezizomycotina</taxon>
        <taxon>Sordariomycetes</taxon>
        <taxon>Sordariomycetidae</taxon>
        <taxon>Sordariales</taxon>
        <taxon>Lasiosphaeriaceae</taxon>
        <taxon>Lasiosphaeria</taxon>
    </lineage>
</organism>
<feature type="compositionally biased region" description="Polar residues" evidence="8">
    <location>
        <begin position="57"/>
        <end position="68"/>
    </location>
</feature>
<evidence type="ECO:0000256" key="3">
    <source>
        <dbReference type="ARBA" id="ARBA00022692"/>
    </source>
</evidence>
<keyword evidence="2" id="KW-0349">Heme</keyword>
<dbReference type="GeneID" id="85324581"/>
<accession>A0AA40B575</accession>
<comment type="subcellular location">
    <subcellularLocation>
        <location evidence="1">Membrane</location>
        <topology evidence="1">Multi-pass membrane protein</topology>
    </subcellularLocation>
</comment>
<feature type="region of interest" description="Disordered" evidence="8">
    <location>
        <begin position="54"/>
        <end position="95"/>
    </location>
</feature>
<evidence type="ECO:0000313" key="10">
    <source>
        <dbReference type="EMBL" id="KAK0727772.1"/>
    </source>
</evidence>
<dbReference type="AlphaFoldDB" id="A0AA40B575"/>